<name>A0A0H4XDV3_9BACT</name>
<protein>
    <submittedName>
        <fullName evidence="1">Uncharacterized protein</fullName>
    </submittedName>
</protein>
<proteinExistence type="predicted"/>
<sequence length="41" mass="4709">MQRPRAERALFTFSVTEEDVLFPVRRLSKGAVSEDLEKGSR</sequence>
<accession>A0A0H4XDV3</accession>
<evidence type="ECO:0000313" key="2">
    <source>
        <dbReference type="Proteomes" id="UP000009026"/>
    </source>
</evidence>
<keyword evidence="2" id="KW-1185">Reference proteome</keyword>
<evidence type="ECO:0000313" key="1">
    <source>
        <dbReference type="EMBL" id="AKQ66242.1"/>
    </source>
</evidence>
<organism evidence="1 2">
    <name type="scientific">Pseudomyxococcus hansupus</name>
    <dbReference type="NCBI Taxonomy" id="1297742"/>
    <lineage>
        <taxon>Bacteria</taxon>
        <taxon>Pseudomonadati</taxon>
        <taxon>Myxococcota</taxon>
        <taxon>Myxococcia</taxon>
        <taxon>Myxococcales</taxon>
        <taxon>Cystobacterineae</taxon>
        <taxon>Myxococcaceae</taxon>
        <taxon>Pseudomyxococcus</taxon>
    </lineage>
</organism>
<dbReference type="EMBL" id="CP012109">
    <property type="protein sequence ID" value="AKQ66242.1"/>
    <property type="molecule type" value="Genomic_DNA"/>
</dbReference>
<dbReference type="KEGG" id="mym:A176_003154"/>
<dbReference type="Proteomes" id="UP000009026">
    <property type="component" value="Chromosome"/>
</dbReference>
<dbReference type="STRING" id="1297742.A176_003154"/>
<dbReference type="AlphaFoldDB" id="A0A0H4XDV3"/>
<reference evidence="1 2" key="1">
    <citation type="journal article" date="2016" name="PLoS ONE">
        <title>Complete Genome Sequence and Comparative Genomics of a Novel Myxobacterium Myxococcus hansupus.</title>
        <authorList>
            <person name="Sharma G."/>
            <person name="Narwani T."/>
            <person name="Subramanian S."/>
        </authorList>
    </citation>
    <scope>NUCLEOTIDE SEQUENCE [LARGE SCALE GENOMIC DNA]</scope>
    <source>
        <strain evidence="2">mixupus</strain>
    </source>
</reference>
<gene>
    <name evidence="1" type="ORF">A176_003154</name>
</gene>